<accession>A0A1C7MRD5</accession>
<dbReference type="STRING" id="5627.A0A1C7MRD5"/>
<evidence type="ECO:0000256" key="1">
    <source>
        <dbReference type="SAM" id="MobiDB-lite"/>
    </source>
</evidence>
<dbReference type="OMA" id="CRRHATI"/>
<reference evidence="2 3" key="1">
    <citation type="submission" date="2016-03" db="EMBL/GenBank/DDBJ databases">
        <title>Whole genome sequencing of Grifola frondosa 9006-11.</title>
        <authorList>
            <person name="Min B."/>
            <person name="Park H."/>
            <person name="Kim J.-G."/>
            <person name="Cho H."/>
            <person name="Oh Y.-L."/>
            <person name="Kong W.-S."/>
            <person name="Choi I.-G."/>
        </authorList>
    </citation>
    <scope>NUCLEOTIDE SEQUENCE [LARGE SCALE GENOMIC DNA]</scope>
    <source>
        <strain evidence="2 3">9006-11</strain>
    </source>
</reference>
<dbReference type="EMBL" id="LUGG01000001">
    <property type="protein sequence ID" value="OBZ79441.1"/>
    <property type="molecule type" value="Genomic_DNA"/>
</dbReference>
<feature type="compositionally biased region" description="Low complexity" evidence="1">
    <location>
        <begin position="246"/>
        <end position="260"/>
    </location>
</feature>
<sequence length="335" mass="35776">MPQRGAGPGKGRDRRSTRAALPGKRARRRDRSSSAEDDGGQSRRHASANGRSTDYSAAASRSTQTPISPERMSSAHTHRDRRGTVGRSGKDGEADVARAPKPSSVHAPSPNPALVYERKPSMSTRPSSEIPSAADSANVKAKDAWEMDRLFKARSMAYGPDGEAIVSTPATIGSNTRPSTFISTDLQRVSSIPSVTALTDLHRTTSMPAPTHTHGSSHTYFVVQTPYQGAQSASYPQIPVPPPPILYSSSPQLAQAASSPTHQQYKTPLDRVPFPSANPTNDSSLTRPPLANPLPEPPRLSSYQVPPLPPSLSGAGDASASLEYWTQYANVQTTH</sequence>
<organism evidence="2 3">
    <name type="scientific">Grifola frondosa</name>
    <name type="common">Maitake</name>
    <name type="synonym">Polyporus frondosus</name>
    <dbReference type="NCBI Taxonomy" id="5627"/>
    <lineage>
        <taxon>Eukaryota</taxon>
        <taxon>Fungi</taxon>
        <taxon>Dikarya</taxon>
        <taxon>Basidiomycota</taxon>
        <taxon>Agaricomycotina</taxon>
        <taxon>Agaricomycetes</taxon>
        <taxon>Polyporales</taxon>
        <taxon>Grifolaceae</taxon>
        <taxon>Grifola</taxon>
    </lineage>
</organism>
<feature type="region of interest" description="Disordered" evidence="1">
    <location>
        <begin position="232"/>
        <end position="317"/>
    </location>
</feature>
<feature type="compositionally biased region" description="Basic and acidic residues" evidence="1">
    <location>
        <begin position="88"/>
        <end position="98"/>
    </location>
</feature>
<feature type="region of interest" description="Disordered" evidence="1">
    <location>
        <begin position="1"/>
        <end position="139"/>
    </location>
</feature>
<dbReference type="OrthoDB" id="3231532at2759"/>
<evidence type="ECO:0000313" key="2">
    <source>
        <dbReference type="EMBL" id="OBZ79441.1"/>
    </source>
</evidence>
<proteinExistence type="predicted"/>
<name>A0A1C7MRD5_GRIFR</name>
<feature type="compositionally biased region" description="Polar residues" evidence="1">
    <location>
        <begin position="49"/>
        <end position="67"/>
    </location>
</feature>
<protein>
    <submittedName>
        <fullName evidence="2">Uncharacterized protein</fullName>
    </submittedName>
</protein>
<gene>
    <name evidence="2" type="ORF">A0H81_00798</name>
</gene>
<evidence type="ECO:0000313" key="3">
    <source>
        <dbReference type="Proteomes" id="UP000092993"/>
    </source>
</evidence>
<dbReference type="Proteomes" id="UP000092993">
    <property type="component" value="Unassembled WGS sequence"/>
</dbReference>
<dbReference type="AlphaFoldDB" id="A0A1C7MRD5"/>
<comment type="caution">
    <text evidence="2">The sequence shown here is derived from an EMBL/GenBank/DDBJ whole genome shotgun (WGS) entry which is preliminary data.</text>
</comment>
<keyword evidence="3" id="KW-1185">Reference proteome</keyword>
<feature type="compositionally biased region" description="Polar residues" evidence="1">
    <location>
        <begin position="277"/>
        <end position="286"/>
    </location>
</feature>
<feature type="compositionally biased region" description="Polar residues" evidence="1">
    <location>
        <begin position="121"/>
        <end position="130"/>
    </location>
</feature>